<evidence type="ECO:0000313" key="6">
    <source>
        <dbReference type="Proteomes" id="UP000617171"/>
    </source>
</evidence>
<protein>
    <submittedName>
        <fullName evidence="5">Insecticidal toxin complex protein TcaB2</fullName>
    </submittedName>
</protein>
<proteinExistence type="predicted"/>
<dbReference type="InterPro" id="IPR040840">
    <property type="entry name" value="TcA_TcB_BD"/>
</dbReference>
<evidence type="ECO:0000256" key="1">
    <source>
        <dbReference type="SAM" id="Coils"/>
    </source>
</evidence>
<evidence type="ECO:0000313" key="5">
    <source>
        <dbReference type="EMBL" id="MBC3347301.1"/>
    </source>
</evidence>
<dbReference type="RefSeq" id="WP_186656006.1">
    <property type="nucleotide sequence ID" value="NZ_JABWQV010000057.1"/>
</dbReference>
<evidence type="ECO:0000259" key="3">
    <source>
        <dbReference type="Pfam" id="PF18413"/>
    </source>
</evidence>
<dbReference type="InterPro" id="IPR041079">
    <property type="entry name" value="Neuraminidase-like"/>
</dbReference>
<feature type="domain" description="Neuraminidase-like" evidence="3">
    <location>
        <begin position="166"/>
        <end position="286"/>
    </location>
</feature>
<evidence type="ECO:0000259" key="2">
    <source>
        <dbReference type="Pfam" id="PF18276"/>
    </source>
</evidence>
<reference evidence="5 6" key="1">
    <citation type="journal article" date="2020" name="Microorganisms">
        <title>Reliable Identification of Environmental Pseudomonas Isolates Using the rpoD Gene.</title>
        <authorList>
            <consortium name="The Broad Institute Genome Sequencing Platform"/>
            <person name="Girard L."/>
            <person name="Lood C."/>
            <person name="Rokni-Zadeh H."/>
            <person name="van Noort V."/>
            <person name="Lavigne R."/>
            <person name="De Mot R."/>
        </authorList>
    </citation>
    <scope>NUCLEOTIDE SEQUENCE [LARGE SCALE GENOMIC DNA]</scope>
    <source>
        <strain evidence="5 6">SWRI196</strain>
    </source>
</reference>
<dbReference type="InterPro" id="IPR046839">
    <property type="entry name" value="ABC_toxin_N"/>
</dbReference>
<keyword evidence="6" id="KW-1185">Reference proteome</keyword>
<dbReference type="Pfam" id="PF18413">
    <property type="entry name" value="Neuraminidase"/>
    <property type="match status" value="1"/>
</dbReference>
<gene>
    <name evidence="5" type="ORF">HU811_11725</name>
</gene>
<dbReference type="EMBL" id="JABWQV010000057">
    <property type="protein sequence ID" value="MBC3347301.1"/>
    <property type="molecule type" value="Genomic_DNA"/>
</dbReference>
<comment type="caution">
    <text evidence="5">The sequence shown here is derived from an EMBL/GenBank/DDBJ whole genome shotgun (WGS) entry which is preliminary data.</text>
</comment>
<accession>A0ABR6URV1</accession>
<name>A0ABR6URV1_9PSED</name>
<dbReference type="Proteomes" id="UP000617171">
    <property type="component" value="Unassembled WGS sequence"/>
</dbReference>
<feature type="domain" description="ABC toxin N-terminal" evidence="4">
    <location>
        <begin position="9"/>
        <end position="136"/>
    </location>
</feature>
<organism evidence="5 6">
    <name type="scientific">Pseudomonas tehranensis</name>
    <dbReference type="NCBI Taxonomy" id="2745502"/>
    <lineage>
        <taxon>Bacteria</taxon>
        <taxon>Pseudomonadati</taxon>
        <taxon>Pseudomonadota</taxon>
        <taxon>Gammaproteobacteria</taxon>
        <taxon>Pseudomonadales</taxon>
        <taxon>Pseudomonadaceae</taxon>
        <taxon>Pseudomonas</taxon>
    </lineage>
</organism>
<feature type="domain" description="Tc toxin complex TcA C-terminal TcB-binding" evidence="2">
    <location>
        <begin position="1026"/>
        <end position="1329"/>
    </location>
</feature>
<evidence type="ECO:0000259" key="4">
    <source>
        <dbReference type="Pfam" id="PF20220"/>
    </source>
</evidence>
<sequence>MTLNTMSDLLEKRRTALIEYSLGHVGKSGANPPYNFLRTPADLFELLRLDPLDSYPVQSSWVAEATSCAQQFIHAAYRKLEPGYADTEFDKRDLATWELYNNYPDWSALQMIALYPENFINPFVRQRKTSLFKTLENNLNQAHLNSDSVQVALQEYLQTFEQTCNLDVLSSYMDSVSPARADYYFVGRQRVPPYQYFWRKAEVELSPSCTAINPAAWSEWLPVDTPTGVNILDIRPVFWSGRLCLVWAEWQYKVEGSGDQSVPHRLDVRVAFMAQNGRWSAPLSLHSGEYEEDRSEGARLIAIVWADHYHPKGKLGVLLTNGRADNDPERLKVIAVRDVLFRPVTWDDGHWLEQAAYQRFISANTVQHPLTNQPTMVKTVEGAGGTLTPYLGLQAVVFRVLDDDVLMVQGFLRPSGQTGSAVFDLTLNNKDGSDPDPITVTESVAGGWSTEWQVFSRSKGSWNKPVFSFGTKTGGYGRINVELTITNVTKFPPASLLKNSLDAAQFLSLNQAELTLKYARLNSLFGPELVQRSNISVDAVLDWDTQFLSEPPPESNTISEPNGAFDGANGLFFWELFFHLPHLVATRLRIEDRFLEAQNWLHYLFDPQAPADPGDDPQYPHPKPAYWRCRPLSDSGNLGCETQAPTDPDAIGYSAPKHFQILVFSDYVRNLMAWGDWYYRQLTRDSLVAAKLCYVQAEFLMGKAPAVRTVNRWETDTVDSLINKSTSRPDLEAFEQHFAFSLADFPAAAEAPPLLGLLANDPFKQPINEQLLALYDLPGQRLHNLRNNLTLDGKPLEVALFSPPTDPNALLRDLAAGGAGAPRPMGGRLVVGAFRWRTTFEVALRAVQALQDHGAQVLRLLEQRDQAEQQELQQNHLVELGAYAQTVQEENISQLQASKTALEQSRAVAQERADAYGRLYKENVSKVEYEVMESLQLSKALSLTSASIKPGGAVIASLPTIFGLANGGHRLDKIADAVCFGLDIAASVMQMDADKQATTESYRRRREEWLLQRNQALAEVRAIDAQIVAQDHAVKATQTTLEQTLVANSQAVTVYNFIKKRATNAELYGWLLGQFKALHYQAYDAVVSLCLSAQASLSAETGDYDSQVPLPQVWLDERHGLTAGEHLRGHLMRMEREYLQRYERRLELVKTISLRQLFDDTSDPQTGIDSWDKALVQLSKGTLEFKLSQLLFDRDHPGHYCRQISSVEVDLPVLIGPYEHVRATLLQVSSMTATKATIPSVEYLHDPTGKVAPSDLQINLRSGQQIALSMGLGDHGMVAMKPDDSMLNPFENTGVVSRWLLSFPRPDKEPQKSMLLSLTDIIVRIRYMARAGEPPFVRAVEDQIAKVEINPTGEGAGRHE</sequence>
<keyword evidence="1" id="KW-0175">Coiled coil</keyword>
<dbReference type="Pfam" id="PF18276">
    <property type="entry name" value="TcA_TcB_BD"/>
    <property type="match status" value="1"/>
</dbReference>
<feature type="coiled-coil region" evidence="1">
    <location>
        <begin position="850"/>
        <end position="912"/>
    </location>
</feature>
<dbReference type="Pfam" id="PF20220">
    <property type="entry name" value="ABC_toxin_N"/>
    <property type="match status" value="1"/>
</dbReference>